<sequence>MVPSPLASSQPGAGQAPRRPRLHLFDLDGTLIHGSSAAVEIARQLGLDTEIRELESAFSAGALTPPQFAARACELWSELTDEHVGRAFLQAPWLAGIREVWEDIRARGEHCAVISLSPDFFVSRLLRQAPPSPRGASASPDADAGSARTGADATYGSRWPSIPFREPVNPAGILSAAAKVRIADELCAQFGVSRNECVAYGDSMSDAELFARVPTSVAVNADRHLRGLSSYEYRGRDLREAYGLVGTRP</sequence>
<dbReference type="InterPro" id="IPR036412">
    <property type="entry name" value="HAD-like_sf"/>
</dbReference>
<dbReference type="Gene3D" id="3.40.50.1000">
    <property type="entry name" value="HAD superfamily/HAD-like"/>
    <property type="match status" value="1"/>
</dbReference>
<evidence type="ECO:0000256" key="2">
    <source>
        <dbReference type="SAM" id="MobiDB-lite"/>
    </source>
</evidence>
<comment type="similarity">
    <text evidence="1">Belongs to the HAD-like hydrolase superfamily. SerB family.</text>
</comment>
<organism evidence="3 4">
    <name type="scientific">Streptomyces daqingensis</name>
    <dbReference type="NCBI Taxonomy" id="1472640"/>
    <lineage>
        <taxon>Bacteria</taxon>
        <taxon>Bacillati</taxon>
        <taxon>Actinomycetota</taxon>
        <taxon>Actinomycetes</taxon>
        <taxon>Kitasatosporales</taxon>
        <taxon>Streptomycetaceae</taxon>
        <taxon>Streptomyces</taxon>
    </lineage>
</organism>
<evidence type="ECO:0000313" key="4">
    <source>
        <dbReference type="Proteomes" id="UP000631535"/>
    </source>
</evidence>
<dbReference type="InterPro" id="IPR050582">
    <property type="entry name" value="HAD-like_SerB"/>
</dbReference>
<evidence type="ECO:0000256" key="1">
    <source>
        <dbReference type="ARBA" id="ARBA00009184"/>
    </source>
</evidence>
<reference evidence="4" key="1">
    <citation type="journal article" date="2019" name="Int. J. Syst. Evol. Microbiol.">
        <title>The Global Catalogue of Microorganisms (GCM) 10K type strain sequencing project: providing services to taxonomists for standard genome sequencing and annotation.</title>
        <authorList>
            <consortium name="The Broad Institute Genomics Platform"/>
            <consortium name="The Broad Institute Genome Sequencing Center for Infectious Disease"/>
            <person name="Wu L."/>
            <person name="Ma J."/>
        </authorList>
    </citation>
    <scope>NUCLEOTIDE SEQUENCE [LARGE SCALE GENOMIC DNA]</scope>
    <source>
        <strain evidence="4">CGMCC 4.7178</strain>
    </source>
</reference>
<feature type="compositionally biased region" description="Low complexity" evidence="2">
    <location>
        <begin position="134"/>
        <end position="148"/>
    </location>
</feature>
<name>A0ABQ2MB74_9ACTN</name>
<comment type="caution">
    <text evidence="3">The sequence shown here is derived from an EMBL/GenBank/DDBJ whole genome shotgun (WGS) entry which is preliminary data.</text>
</comment>
<dbReference type="Proteomes" id="UP000631535">
    <property type="component" value="Unassembled WGS sequence"/>
</dbReference>
<dbReference type="EMBL" id="BMMP01000007">
    <property type="protein sequence ID" value="GGO49201.1"/>
    <property type="molecule type" value="Genomic_DNA"/>
</dbReference>
<accession>A0ABQ2MB74</accession>
<dbReference type="InterPro" id="IPR023214">
    <property type="entry name" value="HAD_sf"/>
</dbReference>
<evidence type="ECO:0008006" key="5">
    <source>
        <dbReference type="Google" id="ProtNLM"/>
    </source>
</evidence>
<dbReference type="NCBIfam" id="TIGR01488">
    <property type="entry name" value="HAD-SF-IB"/>
    <property type="match status" value="1"/>
</dbReference>
<proteinExistence type="inferred from homology"/>
<protein>
    <recommendedName>
        <fullName evidence="5">Hydrolase</fullName>
    </recommendedName>
</protein>
<dbReference type="Pfam" id="PF08282">
    <property type="entry name" value="Hydrolase_3"/>
    <property type="match status" value="1"/>
</dbReference>
<gene>
    <name evidence="3" type="ORF">GCM10012287_25990</name>
</gene>
<feature type="region of interest" description="Disordered" evidence="2">
    <location>
        <begin position="131"/>
        <end position="152"/>
    </location>
</feature>
<keyword evidence="4" id="KW-1185">Reference proteome</keyword>
<dbReference type="PANTHER" id="PTHR43344">
    <property type="entry name" value="PHOSPHOSERINE PHOSPHATASE"/>
    <property type="match status" value="1"/>
</dbReference>
<dbReference type="RefSeq" id="WP_189037255.1">
    <property type="nucleotide sequence ID" value="NZ_BMMP01000007.1"/>
</dbReference>
<dbReference type="SUPFAM" id="SSF56784">
    <property type="entry name" value="HAD-like"/>
    <property type="match status" value="1"/>
</dbReference>
<dbReference type="Pfam" id="PF12710">
    <property type="entry name" value="HAD"/>
    <property type="match status" value="1"/>
</dbReference>
<evidence type="ECO:0000313" key="3">
    <source>
        <dbReference type="EMBL" id="GGO49201.1"/>
    </source>
</evidence>